<dbReference type="OrthoDB" id="3941586at2759"/>
<dbReference type="Proteomes" id="UP000268823">
    <property type="component" value="Unassembled WGS sequence"/>
</dbReference>
<dbReference type="VEuPathDB" id="FungiDB:BTJ68_13473"/>
<sequence length="116" mass="11417">MQDIKEGAEEIRKNINRQLDKPDSTSGNMPEKGVTGAVTTAVTTVTGTLGAAVGGVSRTVGGVVGAAGRGVGGTINNTTGTKAAGYGLQALTDGVEGATNSVAKGIENGSQGKKAW</sequence>
<evidence type="ECO:0000313" key="2">
    <source>
        <dbReference type="EMBL" id="RMY94697.1"/>
    </source>
</evidence>
<accession>A0A3M7G1B8</accession>
<dbReference type="AlphaFoldDB" id="A0A3M7G1B8"/>
<organism evidence="2 3">
    <name type="scientific">Hortaea werneckii</name>
    <name type="common">Black yeast</name>
    <name type="synonym">Cladosporium werneckii</name>
    <dbReference type="NCBI Taxonomy" id="91943"/>
    <lineage>
        <taxon>Eukaryota</taxon>
        <taxon>Fungi</taxon>
        <taxon>Dikarya</taxon>
        <taxon>Ascomycota</taxon>
        <taxon>Pezizomycotina</taxon>
        <taxon>Dothideomycetes</taxon>
        <taxon>Dothideomycetidae</taxon>
        <taxon>Mycosphaerellales</taxon>
        <taxon>Teratosphaeriaceae</taxon>
        <taxon>Hortaea</taxon>
    </lineage>
</organism>
<feature type="compositionally biased region" description="Basic and acidic residues" evidence="1">
    <location>
        <begin position="1"/>
        <end position="23"/>
    </location>
</feature>
<evidence type="ECO:0000256" key="1">
    <source>
        <dbReference type="SAM" id="MobiDB-lite"/>
    </source>
</evidence>
<gene>
    <name evidence="2" type="ORF">D0861_01138</name>
</gene>
<reference evidence="2 3" key="1">
    <citation type="journal article" date="2018" name="BMC Genomics">
        <title>Genomic evidence for intraspecific hybridization in a clonal and extremely halotolerant yeast.</title>
        <authorList>
            <person name="Gostincar C."/>
            <person name="Stajich J.E."/>
            <person name="Zupancic J."/>
            <person name="Zalar P."/>
            <person name="Gunde-Cimerman N."/>
        </authorList>
    </citation>
    <scope>NUCLEOTIDE SEQUENCE [LARGE SCALE GENOMIC DNA]</scope>
    <source>
        <strain evidence="2 3">EXF-2788</strain>
    </source>
</reference>
<name>A0A3M7G1B8_HORWE</name>
<dbReference type="PANTHER" id="PTHR40636">
    <property type="entry name" value="CSBD-LIKE DOMAIN-CONTAINING PROTEIN"/>
    <property type="match status" value="1"/>
</dbReference>
<proteinExistence type="predicted"/>
<dbReference type="PANTHER" id="PTHR40636:SF1">
    <property type="entry name" value="CSBD-LIKE DOMAIN-CONTAINING PROTEIN"/>
    <property type="match status" value="1"/>
</dbReference>
<feature type="region of interest" description="Disordered" evidence="1">
    <location>
        <begin position="1"/>
        <end position="35"/>
    </location>
</feature>
<evidence type="ECO:0000313" key="3">
    <source>
        <dbReference type="Proteomes" id="UP000268823"/>
    </source>
</evidence>
<dbReference type="EMBL" id="QWIR01000011">
    <property type="protein sequence ID" value="RMY94697.1"/>
    <property type="molecule type" value="Genomic_DNA"/>
</dbReference>
<comment type="caution">
    <text evidence="2">The sequence shown here is derived from an EMBL/GenBank/DDBJ whole genome shotgun (WGS) entry which is preliminary data.</text>
</comment>
<protein>
    <submittedName>
        <fullName evidence="2">Uncharacterized protein</fullName>
    </submittedName>
</protein>